<comment type="caution">
    <text evidence="6">The sequence shown here is derived from an EMBL/GenBank/DDBJ whole genome shotgun (WGS) entry which is preliminary data.</text>
</comment>
<dbReference type="PANTHER" id="PTHR43586:SF15">
    <property type="entry name" value="BLR3095 PROTEIN"/>
    <property type="match status" value="1"/>
</dbReference>
<accession>A0ABQ4KW34</accession>
<dbReference type="Proteomes" id="UP000680670">
    <property type="component" value="Unassembled WGS sequence"/>
</dbReference>
<gene>
    <name evidence="6" type="primary">ycbU</name>
    <name evidence="6" type="ORF">J6TS1_17640</name>
</gene>
<evidence type="ECO:0000256" key="4">
    <source>
        <dbReference type="RuleBase" id="RU004504"/>
    </source>
</evidence>
<organism evidence="6 7">
    <name type="scientific">Siminovitchia terrae</name>
    <name type="common">Bacillus terrae</name>
    <dbReference type="NCBI Taxonomy" id="1914933"/>
    <lineage>
        <taxon>Bacteria</taxon>
        <taxon>Bacillati</taxon>
        <taxon>Bacillota</taxon>
        <taxon>Bacilli</taxon>
        <taxon>Bacillales</taxon>
        <taxon>Bacillaceae</taxon>
        <taxon>Siminovitchia</taxon>
    </lineage>
</organism>
<dbReference type="Gene3D" id="3.40.640.10">
    <property type="entry name" value="Type I PLP-dependent aspartate aminotransferase-like (Major domain)"/>
    <property type="match status" value="1"/>
</dbReference>
<dbReference type="RefSeq" id="WP_244862028.1">
    <property type="nucleotide sequence ID" value="NZ_BORI01000027.1"/>
</dbReference>
<dbReference type="InterPro" id="IPR015422">
    <property type="entry name" value="PyrdxlP-dep_Trfase_small"/>
</dbReference>
<keyword evidence="7" id="KW-1185">Reference proteome</keyword>
<evidence type="ECO:0000259" key="5">
    <source>
        <dbReference type="Pfam" id="PF00266"/>
    </source>
</evidence>
<dbReference type="PANTHER" id="PTHR43586">
    <property type="entry name" value="CYSTEINE DESULFURASE"/>
    <property type="match status" value="1"/>
</dbReference>
<comment type="similarity">
    <text evidence="3">Belongs to the class-V pyridoxal-phosphate-dependent aminotransferase family.</text>
</comment>
<keyword evidence="2" id="KW-0663">Pyridoxal phosphate</keyword>
<reference evidence="6 7" key="1">
    <citation type="submission" date="2021-03" db="EMBL/GenBank/DDBJ databases">
        <title>Antimicrobial resistance genes in bacteria isolated from Japanese honey, and their potential for conferring macrolide and lincosamide resistance in the American foulbrood pathogen Paenibacillus larvae.</title>
        <authorList>
            <person name="Okamoto M."/>
            <person name="Kumagai M."/>
            <person name="Kanamori H."/>
            <person name="Takamatsu D."/>
        </authorList>
    </citation>
    <scope>NUCLEOTIDE SEQUENCE [LARGE SCALE GENOMIC DNA]</scope>
    <source>
        <strain evidence="6 7">J6TS1</strain>
    </source>
</reference>
<evidence type="ECO:0000256" key="1">
    <source>
        <dbReference type="ARBA" id="ARBA00001933"/>
    </source>
</evidence>
<evidence type="ECO:0000256" key="2">
    <source>
        <dbReference type="ARBA" id="ARBA00022898"/>
    </source>
</evidence>
<dbReference type="EMBL" id="BORJ01000004">
    <property type="protein sequence ID" value="GIN95894.1"/>
    <property type="molecule type" value="Genomic_DNA"/>
</dbReference>
<evidence type="ECO:0000256" key="3">
    <source>
        <dbReference type="RuleBase" id="RU004075"/>
    </source>
</evidence>
<evidence type="ECO:0000313" key="7">
    <source>
        <dbReference type="Proteomes" id="UP000680670"/>
    </source>
</evidence>
<dbReference type="GO" id="GO:0008483">
    <property type="term" value="F:transaminase activity"/>
    <property type="evidence" value="ECO:0007669"/>
    <property type="project" value="UniProtKB-KW"/>
</dbReference>
<evidence type="ECO:0000313" key="6">
    <source>
        <dbReference type="EMBL" id="GIN95894.1"/>
    </source>
</evidence>
<keyword evidence="6" id="KW-0032">Aminotransferase</keyword>
<dbReference type="InterPro" id="IPR000192">
    <property type="entry name" value="Aminotrans_V_dom"/>
</dbReference>
<dbReference type="InterPro" id="IPR015421">
    <property type="entry name" value="PyrdxlP-dep_Trfase_major"/>
</dbReference>
<dbReference type="SUPFAM" id="SSF53383">
    <property type="entry name" value="PLP-dependent transferases"/>
    <property type="match status" value="1"/>
</dbReference>
<name>A0ABQ4KW34_SIMTE</name>
<comment type="cofactor">
    <cofactor evidence="1 4">
        <name>pyridoxal 5'-phosphate</name>
        <dbReference type="ChEBI" id="CHEBI:597326"/>
    </cofactor>
</comment>
<protein>
    <submittedName>
        <fullName evidence="6">Aminotransferase YcbU</fullName>
    </submittedName>
</protein>
<keyword evidence="6" id="KW-0808">Transferase</keyword>
<dbReference type="PROSITE" id="PS00595">
    <property type="entry name" value="AA_TRANSFER_CLASS_5"/>
    <property type="match status" value="1"/>
</dbReference>
<proteinExistence type="inferred from homology"/>
<dbReference type="InterPro" id="IPR020578">
    <property type="entry name" value="Aminotrans_V_PyrdxlP_BS"/>
</dbReference>
<dbReference type="InterPro" id="IPR015424">
    <property type="entry name" value="PyrdxlP-dep_Trfase"/>
</dbReference>
<dbReference type="Gene3D" id="3.90.1150.10">
    <property type="entry name" value="Aspartate Aminotransferase, domain 1"/>
    <property type="match status" value="1"/>
</dbReference>
<sequence>MNYSLSLLDEYRSLFPILQSKVHLAACSQGALSIHVKQATEKYVHSLMMEGTNWSEAIQNVEESKRKFAQLIGAEIDEIAVMTSVSDAISAIATSLSYDEGKNRIFTTDMDFPTVGHIWLAQRQNGAEIHFLPTKEDTIYPEHYERYLDGNTLLTSIADVSYYNGFKQDIAQISKIVHEKGSLLLVDAYQSAGHYPLHVKEMNIDILVTGTRKYLLGIPGIAFLYVKKELAETLTPRITGWLGQEAFASLDLHNLCYGAGTRRFETGTPSFISAYAASSALDLFLDIGVERISEHCRKLADFTVSYGVEKGLRPAGSLSSKQRGIMTAFYIDKAQEVEKSLRTKGILVSSRKDVIRMAPHFYNTTSDIEQAINEICKIQ</sequence>
<feature type="domain" description="Aminotransferase class V" evidence="5">
    <location>
        <begin position="50"/>
        <end position="350"/>
    </location>
</feature>
<dbReference type="Pfam" id="PF00266">
    <property type="entry name" value="Aminotran_5"/>
    <property type="match status" value="1"/>
</dbReference>